<sequence>LSECTTIPRIFISADEANKVIQRSKRANFLIFDEILQGNLEKECHEEICSYEEAKEVFENKEKTDEFWSTYYGGRQCTSNPCQNKGECQDTIRSYVCDCPTGYHGSKCEFANNECYATMNEGCQHFCNPNYGHDLYFCSCANGYTLGEDEKSCQPAGKLKRARGGEITSITKNTALLNSDREMFCSGVILSQTFVLTTAKCSKMYNKIFVYAVADHRVHLRYDEKTGDNDLAVLKLQENILYNNHTLPICIPQKDFSDNVLLPSKSGILSTWKQSPSQDPLDWSPYKIPVINREKEICESTLNKTQTNRMYCVASPAIFDSNAADGGYSAVKHKGTWFLTGIMRGLNPAISPQNIFSLTKISRYIMWLNEV</sequence>
<evidence type="ECO:0000256" key="2">
    <source>
        <dbReference type="ARBA" id="ARBA00022479"/>
    </source>
</evidence>
<keyword evidence="3" id="KW-0964">Secreted</keyword>
<keyword evidence="4 8" id="KW-0245">EGF-like domain</keyword>
<evidence type="ECO:0000313" key="13">
    <source>
        <dbReference type="Proteomes" id="UP000694569"/>
    </source>
</evidence>
<dbReference type="InterPro" id="IPR000294">
    <property type="entry name" value="GLA_domain"/>
</dbReference>
<dbReference type="PROSITE" id="PS00010">
    <property type="entry name" value="ASX_HYDROXYL"/>
    <property type="match status" value="1"/>
</dbReference>
<keyword evidence="7" id="KW-0325">Glycoprotein</keyword>
<dbReference type="SMART" id="SM00179">
    <property type="entry name" value="EGF_CA"/>
    <property type="match status" value="2"/>
</dbReference>
<dbReference type="SMART" id="SM00181">
    <property type="entry name" value="EGF"/>
    <property type="match status" value="2"/>
</dbReference>
<keyword evidence="5" id="KW-0106">Calcium</keyword>
<dbReference type="PROSITE" id="PS00011">
    <property type="entry name" value="GLA_1"/>
    <property type="match status" value="1"/>
</dbReference>
<dbReference type="InterPro" id="IPR000742">
    <property type="entry name" value="EGF"/>
</dbReference>
<keyword evidence="2" id="KW-0301">Gamma-carboxyglutamic acid</keyword>
<dbReference type="Pfam" id="PF14670">
    <property type="entry name" value="FXa_inhibition"/>
    <property type="match status" value="1"/>
</dbReference>
<comment type="subcellular location">
    <subcellularLocation>
        <location evidence="1">Secreted</location>
    </subcellularLocation>
</comment>
<dbReference type="CDD" id="cd00054">
    <property type="entry name" value="EGF_CA"/>
    <property type="match status" value="1"/>
</dbReference>
<dbReference type="Ensembl" id="ENSLLET00000007174.1">
    <property type="protein sequence ID" value="ENSLLEP00000006894.1"/>
    <property type="gene ID" value="ENSLLEG00000004342.1"/>
</dbReference>
<reference evidence="12" key="1">
    <citation type="submission" date="2025-08" db="UniProtKB">
        <authorList>
            <consortium name="Ensembl"/>
        </authorList>
    </citation>
    <scope>IDENTIFICATION</scope>
</reference>
<evidence type="ECO:0000256" key="3">
    <source>
        <dbReference type="ARBA" id="ARBA00022525"/>
    </source>
</evidence>
<feature type="domain" description="EGF-like" evidence="9">
    <location>
        <begin position="73"/>
        <end position="109"/>
    </location>
</feature>
<dbReference type="InterPro" id="IPR043504">
    <property type="entry name" value="Peptidase_S1_PA_chymotrypsin"/>
</dbReference>
<evidence type="ECO:0000256" key="7">
    <source>
        <dbReference type="ARBA" id="ARBA00023180"/>
    </source>
</evidence>
<keyword evidence="13" id="KW-1185">Reference proteome</keyword>
<evidence type="ECO:0000313" key="12">
    <source>
        <dbReference type="Ensembl" id="ENSLLEP00000006894.1"/>
    </source>
</evidence>
<evidence type="ECO:0000256" key="5">
    <source>
        <dbReference type="ARBA" id="ARBA00022837"/>
    </source>
</evidence>
<dbReference type="InterPro" id="IPR001881">
    <property type="entry name" value="EGF-like_Ca-bd_dom"/>
</dbReference>
<dbReference type="FunFam" id="4.10.740.10:FF:000001">
    <property type="entry name" value="vitamin K-dependent protein S"/>
    <property type="match status" value="1"/>
</dbReference>
<dbReference type="InterPro" id="IPR017857">
    <property type="entry name" value="Coagulation_fac-like_Gla_dom"/>
</dbReference>
<dbReference type="Pfam" id="PF00089">
    <property type="entry name" value="Trypsin"/>
    <property type="match status" value="1"/>
</dbReference>
<dbReference type="SUPFAM" id="SSF57196">
    <property type="entry name" value="EGF/Laminin"/>
    <property type="match status" value="1"/>
</dbReference>
<evidence type="ECO:0000259" key="10">
    <source>
        <dbReference type="PROSITE" id="PS50240"/>
    </source>
</evidence>
<comment type="caution">
    <text evidence="8">Lacks conserved residue(s) required for the propagation of feature annotation.</text>
</comment>
<dbReference type="AlphaFoldDB" id="A0A8C5P9K8"/>
<gene>
    <name evidence="12" type="primary">PROZ</name>
</gene>
<dbReference type="FunFam" id="2.10.25.10:FF:000162">
    <property type="entry name" value="Coagulation factor X (Predicted)"/>
    <property type="match status" value="1"/>
</dbReference>
<dbReference type="PROSITE" id="PS00022">
    <property type="entry name" value="EGF_1"/>
    <property type="match status" value="1"/>
</dbReference>
<protein>
    <submittedName>
        <fullName evidence="12">Protein Z, vitamin K dependent plasma glycoprotein</fullName>
    </submittedName>
</protein>
<organism evidence="12 13">
    <name type="scientific">Leptobrachium leishanense</name>
    <name type="common">Leishan spiny toad</name>
    <dbReference type="NCBI Taxonomy" id="445787"/>
    <lineage>
        <taxon>Eukaryota</taxon>
        <taxon>Metazoa</taxon>
        <taxon>Chordata</taxon>
        <taxon>Craniata</taxon>
        <taxon>Vertebrata</taxon>
        <taxon>Euteleostomi</taxon>
        <taxon>Amphibia</taxon>
        <taxon>Batrachia</taxon>
        <taxon>Anura</taxon>
        <taxon>Pelobatoidea</taxon>
        <taxon>Megophryidae</taxon>
        <taxon>Leptobrachium</taxon>
    </lineage>
</organism>
<dbReference type="PROSITE" id="PS50998">
    <property type="entry name" value="GLA_2"/>
    <property type="match status" value="1"/>
</dbReference>
<dbReference type="Gene3D" id="4.10.740.10">
    <property type="entry name" value="Coagulation Factor IX"/>
    <property type="match status" value="1"/>
</dbReference>
<feature type="domain" description="Gla" evidence="11">
    <location>
        <begin position="27"/>
        <end position="73"/>
    </location>
</feature>
<feature type="domain" description="Peptidase S1" evidence="10">
    <location>
        <begin position="162"/>
        <end position="371"/>
    </location>
</feature>
<dbReference type="OrthoDB" id="7726766at2759"/>
<feature type="disulfide bond" evidence="8">
    <location>
        <begin position="99"/>
        <end position="108"/>
    </location>
</feature>
<dbReference type="GO" id="GO:0004252">
    <property type="term" value="F:serine-type endopeptidase activity"/>
    <property type="evidence" value="ECO:0007669"/>
    <property type="project" value="InterPro"/>
</dbReference>
<dbReference type="SMART" id="SM00020">
    <property type="entry name" value="Tryp_SPc"/>
    <property type="match status" value="1"/>
</dbReference>
<dbReference type="Pfam" id="PF00594">
    <property type="entry name" value="Gla"/>
    <property type="match status" value="1"/>
</dbReference>
<reference evidence="12" key="2">
    <citation type="submission" date="2025-09" db="UniProtKB">
        <authorList>
            <consortium name="Ensembl"/>
        </authorList>
    </citation>
    <scope>IDENTIFICATION</scope>
</reference>
<dbReference type="GO" id="GO:0005615">
    <property type="term" value="C:extracellular space"/>
    <property type="evidence" value="ECO:0007669"/>
    <property type="project" value="TreeGrafter"/>
</dbReference>
<dbReference type="InterPro" id="IPR001254">
    <property type="entry name" value="Trypsin_dom"/>
</dbReference>
<dbReference type="PANTHER" id="PTHR24278">
    <property type="entry name" value="COAGULATION FACTOR"/>
    <property type="match status" value="1"/>
</dbReference>
<dbReference type="GO" id="GO:0005509">
    <property type="term" value="F:calcium ion binding"/>
    <property type="evidence" value="ECO:0007669"/>
    <property type="project" value="InterPro"/>
</dbReference>
<dbReference type="PROSITE" id="PS50240">
    <property type="entry name" value="TRYPSIN_DOM"/>
    <property type="match status" value="1"/>
</dbReference>
<dbReference type="PROSITE" id="PS50026">
    <property type="entry name" value="EGF_3"/>
    <property type="match status" value="1"/>
</dbReference>
<evidence type="ECO:0000259" key="11">
    <source>
        <dbReference type="PROSITE" id="PS50998"/>
    </source>
</evidence>
<dbReference type="Gene3D" id="2.10.25.10">
    <property type="entry name" value="Laminin"/>
    <property type="match status" value="2"/>
</dbReference>
<evidence type="ECO:0000256" key="4">
    <source>
        <dbReference type="ARBA" id="ARBA00022536"/>
    </source>
</evidence>
<dbReference type="GO" id="GO:0006508">
    <property type="term" value="P:proteolysis"/>
    <property type="evidence" value="ECO:0007669"/>
    <property type="project" value="InterPro"/>
</dbReference>
<evidence type="ECO:0000256" key="8">
    <source>
        <dbReference type="PROSITE-ProRule" id="PRU00076"/>
    </source>
</evidence>
<name>A0A8C5P9K8_9ANUR</name>
<dbReference type="InterPro" id="IPR009003">
    <property type="entry name" value="Peptidase_S1_PA"/>
</dbReference>
<accession>A0A8C5P9K8</accession>
<dbReference type="InterPro" id="IPR050442">
    <property type="entry name" value="Peptidase_S1_coag_factors"/>
</dbReference>
<keyword evidence="6 8" id="KW-1015">Disulfide bond</keyword>
<evidence type="ECO:0000256" key="1">
    <source>
        <dbReference type="ARBA" id="ARBA00004613"/>
    </source>
</evidence>
<dbReference type="Gene3D" id="2.40.10.10">
    <property type="entry name" value="Trypsin-like serine proteases"/>
    <property type="match status" value="2"/>
</dbReference>
<dbReference type="PRINTS" id="PR00001">
    <property type="entry name" value="GLABLOOD"/>
</dbReference>
<dbReference type="InterPro" id="IPR035972">
    <property type="entry name" value="GLA-like_dom_SF"/>
</dbReference>
<dbReference type="InterPro" id="IPR000152">
    <property type="entry name" value="EGF-type_Asp/Asn_hydroxyl_site"/>
</dbReference>
<dbReference type="GeneTree" id="ENSGT00940000154505"/>
<proteinExistence type="predicted"/>
<dbReference type="Pfam" id="PF00008">
    <property type="entry name" value="EGF"/>
    <property type="match status" value="1"/>
</dbReference>
<dbReference type="InterPro" id="IPR012224">
    <property type="entry name" value="Pept_S1A_FX"/>
</dbReference>
<dbReference type="PROSITE" id="PS01186">
    <property type="entry name" value="EGF_2"/>
    <property type="match status" value="1"/>
</dbReference>
<dbReference type="SMART" id="SM00069">
    <property type="entry name" value="GLA"/>
    <property type="match status" value="1"/>
</dbReference>
<dbReference type="GO" id="GO:0007596">
    <property type="term" value="P:blood coagulation"/>
    <property type="evidence" value="ECO:0007669"/>
    <property type="project" value="InterPro"/>
</dbReference>
<dbReference type="Proteomes" id="UP000694569">
    <property type="component" value="Unplaced"/>
</dbReference>
<dbReference type="SUPFAM" id="SSF57630">
    <property type="entry name" value="GLA-domain"/>
    <property type="match status" value="1"/>
</dbReference>
<dbReference type="SUPFAM" id="SSF50494">
    <property type="entry name" value="Trypsin-like serine proteases"/>
    <property type="match status" value="1"/>
</dbReference>
<evidence type="ECO:0000259" key="9">
    <source>
        <dbReference type="PROSITE" id="PS50026"/>
    </source>
</evidence>
<dbReference type="PANTHER" id="PTHR24278:SF20">
    <property type="entry name" value="VITAMIN K-DEPENDENT PROTEIN Z"/>
    <property type="match status" value="1"/>
</dbReference>
<dbReference type="PIRSF" id="PIRSF001143">
    <property type="entry name" value="Factor_X"/>
    <property type="match status" value="1"/>
</dbReference>
<evidence type="ECO:0000256" key="6">
    <source>
        <dbReference type="ARBA" id="ARBA00023157"/>
    </source>
</evidence>